<sequence length="321" mass="36464">MSSLSTRVLQVLTPLTAALSLVVQSIALCSNTWFHSEELMKNPQYNGSGDSEFLSKFTVSGLWSICYTDPGKLDMRCTYIDYFPKEEYSPDPNDSTMSIPYAMKRAATFIFLSSFTLTAGELLFLLGQFIKKYRVLIFAGGISFVISGLLILMGVVIYISSFKAEVGSKLQSKSSFQGPLLSYRYGYCFILAVTGILLCELSGIFAISLYIHWYKYDYKKENERLKYFDFVLPEDDKLTTRYHPTQDYSQESSFCSSLSRGRVTDNGVSLSISMRDLKCHHFPRLPRDITCNTMSTTADFHVYKECSREVLYDDLPRSTVV</sequence>
<keyword evidence="6" id="KW-0732">Signal</keyword>
<feature type="signal peptide" evidence="6">
    <location>
        <begin position="1"/>
        <end position="20"/>
    </location>
</feature>
<name>A0ABM1C0C4_LIMPO</name>
<dbReference type="Pfam" id="PF13903">
    <property type="entry name" value="Claudin_2"/>
    <property type="match status" value="1"/>
</dbReference>
<evidence type="ECO:0000256" key="2">
    <source>
        <dbReference type="ARBA" id="ARBA00022692"/>
    </source>
</evidence>
<comment type="subcellular location">
    <subcellularLocation>
        <location evidence="1">Membrane</location>
        <topology evidence="1">Multi-pass membrane protein</topology>
    </subcellularLocation>
</comment>
<feature type="transmembrane region" description="Helical" evidence="5">
    <location>
        <begin position="106"/>
        <end position="126"/>
    </location>
</feature>
<evidence type="ECO:0000256" key="3">
    <source>
        <dbReference type="ARBA" id="ARBA00022989"/>
    </source>
</evidence>
<accession>A0ABM1C0C4</accession>
<evidence type="ECO:0000256" key="5">
    <source>
        <dbReference type="SAM" id="Phobius"/>
    </source>
</evidence>
<protein>
    <submittedName>
        <fullName evidence="8">Voltage-dependent calcium channel gamma-5 subunit-like</fullName>
    </submittedName>
</protein>
<dbReference type="Gene3D" id="1.20.140.150">
    <property type="match status" value="1"/>
</dbReference>
<keyword evidence="2 5" id="KW-0812">Transmembrane</keyword>
<evidence type="ECO:0000256" key="4">
    <source>
        <dbReference type="ARBA" id="ARBA00023136"/>
    </source>
</evidence>
<reference evidence="8" key="1">
    <citation type="submission" date="2025-08" db="UniProtKB">
        <authorList>
            <consortium name="RefSeq"/>
        </authorList>
    </citation>
    <scope>IDENTIFICATION</scope>
    <source>
        <tissue evidence="8">Muscle</tissue>
    </source>
</reference>
<dbReference type="GeneID" id="106475891"/>
<keyword evidence="3 5" id="KW-1133">Transmembrane helix</keyword>
<dbReference type="InterPro" id="IPR004031">
    <property type="entry name" value="PMP22/EMP/MP20/Claudin"/>
</dbReference>
<feature type="transmembrane region" description="Helical" evidence="5">
    <location>
        <begin position="184"/>
        <end position="211"/>
    </location>
</feature>
<gene>
    <name evidence="8" type="primary">LOC106475891</name>
</gene>
<evidence type="ECO:0000256" key="1">
    <source>
        <dbReference type="ARBA" id="ARBA00004141"/>
    </source>
</evidence>
<keyword evidence="7" id="KW-1185">Reference proteome</keyword>
<evidence type="ECO:0000313" key="8">
    <source>
        <dbReference type="RefSeq" id="XP_013792024.1"/>
    </source>
</evidence>
<dbReference type="PANTHER" id="PTHR12107">
    <property type="entry name" value="VOLTAGE-DEPENDENT CALCIUM CHANNEL GAMMA SUBUNIT"/>
    <property type="match status" value="1"/>
</dbReference>
<keyword evidence="4 5" id="KW-0472">Membrane</keyword>
<evidence type="ECO:0000313" key="7">
    <source>
        <dbReference type="Proteomes" id="UP000694941"/>
    </source>
</evidence>
<evidence type="ECO:0000256" key="6">
    <source>
        <dbReference type="SAM" id="SignalP"/>
    </source>
</evidence>
<feature type="transmembrane region" description="Helical" evidence="5">
    <location>
        <begin position="135"/>
        <end position="159"/>
    </location>
</feature>
<dbReference type="PANTHER" id="PTHR12107:SF0">
    <property type="entry name" value="STARGAZIN (MAMMALIAN CALCIUM CHANNEL) HOMOLOG"/>
    <property type="match status" value="1"/>
</dbReference>
<organism evidence="7 8">
    <name type="scientific">Limulus polyphemus</name>
    <name type="common">Atlantic horseshoe crab</name>
    <dbReference type="NCBI Taxonomy" id="6850"/>
    <lineage>
        <taxon>Eukaryota</taxon>
        <taxon>Metazoa</taxon>
        <taxon>Ecdysozoa</taxon>
        <taxon>Arthropoda</taxon>
        <taxon>Chelicerata</taxon>
        <taxon>Merostomata</taxon>
        <taxon>Xiphosura</taxon>
        <taxon>Limulidae</taxon>
        <taxon>Limulus</taxon>
    </lineage>
</organism>
<feature type="chain" id="PRO_5047277839" evidence="6">
    <location>
        <begin position="21"/>
        <end position="321"/>
    </location>
</feature>
<dbReference type="RefSeq" id="XP_013792024.1">
    <property type="nucleotide sequence ID" value="XM_013936570.2"/>
</dbReference>
<dbReference type="InterPro" id="IPR051072">
    <property type="entry name" value="CACNG_subunit"/>
</dbReference>
<proteinExistence type="predicted"/>
<dbReference type="Proteomes" id="UP000694941">
    <property type="component" value="Unplaced"/>
</dbReference>